<dbReference type="SUPFAM" id="SSF49464">
    <property type="entry name" value="Carboxypeptidase regulatory domain-like"/>
    <property type="match status" value="1"/>
</dbReference>
<evidence type="ECO:0000256" key="1">
    <source>
        <dbReference type="SAM" id="SignalP"/>
    </source>
</evidence>
<dbReference type="InterPro" id="IPR041700">
    <property type="entry name" value="OMP_b-brl_3"/>
</dbReference>
<gene>
    <name evidence="3" type="ORF">CLV51_104389</name>
</gene>
<dbReference type="SUPFAM" id="SSF56935">
    <property type="entry name" value="Porins"/>
    <property type="match status" value="1"/>
</dbReference>
<evidence type="ECO:0000313" key="4">
    <source>
        <dbReference type="Proteomes" id="UP000240971"/>
    </source>
</evidence>
<dbReference type="RefSeq" id="WP_106529997.1">
    <property type="nucleotide sequence ID" value="NZ_PYAW01000004.1"/>
</dbReference>
<dbReference type="Gene3D" id="2.60.40.1120">
    <property type="entry name" value="Carboxypeptidase-like, regulatory domain"/>
    <property type="match status" value="1"/>
</dbReference>
<dbReference type="Pfam" id="PF14905">
    <property type="entry name" value="OMP_b-brl_3"/>
    <property type="match status" value="1"/>
</dbReference>
<dbReference type="GO" id="GO:0004180">
    <property type="term" value="F:carboxypeptidase activity"/>
    <property type="evidence" value="ECO:0007669"/>
    <property type="project" value="UniProtKB-KW"/>
</dbReference>
<dbReference type="Proteomes" id="UP000240971">
    <property type="component" value="Unassembled WGS sequence"/>
</dbReference>
<keyword evidence="3" id="KW-0378">Hydrolase</keyword>
<keyword evidence="1" id="KW-0732">Signal</keyword>
<feature type="chain" id="PRO_5015142340" evidence="1">
    <location>
        <begin position="21"/>
        <end position="913"/>
    </location>
</feature>
<keyword evidence="3" id="KW-0121">Carboxypeptidase</keyword>
<name>A0A2P8HHH6_CHINA</name>
<proteinExistence type="predicted"/>
<keyword evidence="3" id="KW-0645">Protease</keyword>
<feature type="domain" description="Outer membrane protein beta-barrel" evidence="2">
    <location>
        <begin position="451"/>
        <end position="733"/>
    </location>
</feature>
<accession>A0A2P8HHH6</accession>
<organism evidence="3 4">
    <name type="scientific">Chitinophaga niastensis</name>
    <dbReference type="NCBI Taxonomy" id="536980"/>
    <lineage>
        <taxon>Bacteria</taxon>
        <taxon>Pseudomonadati</taxon>
        <taxon>Bacteroidota</taxon>
        <taxon>Chitinophagia</taxon>
        <taxon>Chitinophagales</taxon>
        <taxon>Chitinophagaceae</taxon>
        <taxon>Chitinophaga</taxon>
    </lineage>
</organism>
<dbReference type="InterPro" id="IPR008969">
    <property type="entry name" value="CarboxyPept-like_regulatory"/>
</dbReference>
<evidence type="ECO:0000259" key="2">
    <source>
        <dbReference type="Pfam" id="PF14905"/>
    </source>
</evidence>
<dbReference type="AlphaFoldDB" id="A0A2P8HHH6"/>
<feature type="signal peptide" evidence="1">
    <location>
        <begin position="1"/>
        <end position="20"/>
    </location>
</feature>
<dbReference type="Pfam" id="PF13620">
    <property type="entry name" value="CarboxypepD_reg"/>
    <property type="match status" value="1"/>
</dbReference>
<comment type="caution">
    <text evidence="3">The sequence shown here is derived from an EMBL/GenBank/DDBJ whole genome shotgun (WGS) entry which is preliminary data.</text>
</comment>
<protein>
    <submittedName>
        <fullName evidence="3">Carboxypeptidase family protein</fullName>
    </submittedName>
</protein>
<dbReference type="OrthoDB" id="606930at2"/>
<sequence>MKKFLIAILSMFFFVSTCWGQSADIKGIIRDTLNKNNMNGAVIMLLRASDSTLVTFTRSNEDGNFVMRQLTPGHFLMLVTYPDYADYEDEITLKDTSHINLGNISLTTRMRMLKEIIVRQSSPMRLKGDTLEYAADSFKVRPNANVEDLLKQLPGIQVNRKGEITAQGQQVQKILVDGEEFFSEDPTIATQNLRADMVEKVKVYDKKSDQAVFTGIDDGVKIKTIDLKLKEDKKKGYFGKVEGGTDFNKYYDNRGMISAFKGRRKIAVVGVMSNTGSGTLRVDEADNFSGAGGVGIELEEGMGLPQTADEGGGAGPGGIPVSWNGGAHYSNKWKDDQYYLNTNYRFGKTIVNPIGGTITQQNVQDGMFDSRQQSDATIQNERHVFNSNLVVATDSLSTLDIRLNTAISKASSQNTFSTNTLKNGIQVNNGSRITGNTADARDFQANMIWRRKFMKKGRSLLLYANIKTGDNKADGSLYAVNDFYNTSGTHLNADTTNQQKLNQNNGTLLTGKIIYTEPLWKNAFIMLSYGLALNNQESLRSTYDNLPGGKQVYVDSLSNNYTLRTITHRAGMYLNMAGKKTDYTIGGDVSRADYHQHNAVKDGVFDHQFINFFPKLNIRYRLNTYKDLTFSYTGITQQPSIQQLQPLKDNYDPLNIYIGNSLLKRAFNHTLNLSFKRFKVIKSSYFIADISYSTIQDAITSRNSIDTAGRSIIQPVNVNGNQSIMGSVNYGTASDKSHLGASIGTKFSLSRSVSFINDQLNNTNYFSPAVTLGVGWYNGDKSSLTLTSNINYNYSSSSVNPDLITKYWMQEYTALLSVTLFKQVYFNTEAYFSLRQKTSAFDKNNNVIKWNAYVTKTVLKGSMNLKLSVNDILDQNIGFSRLVGAGTITENNYNTLRRYWMLSVIWNFNTTGR</sequence>
<dbReference type="EMBL" id="PYAW01000004">
    <property type="protein sequence ID" value="PSL45682.1"/>
    <property type="molecule type" value="Genomic_DNA"/>
</dbReference>
<keyword evidence="4" id="KW-1185">Reference proteome</keyword>
<reference evidence="3 4" key="1">
    <citation type="submission" date="2018-03" db="EMBL/GenBank/DDBJ databases">
        <title>Genomic Encyclopedia of Archaeal and Bacterial Type Strains, Phase II (KMG-II): from individual species to whole genera.</title>
        <authorList>
            <person name="Goeker M."/>
        </authorList>
    </citation>
    <scope>NUCLEOTIDE SEQUENCE [LARGE SCALE GENOMIC DNA]</scope>
    <source>
        <strain evidence="3 4">DSM 24859</strain>
    </source>
</reference>
<evidence type="ECO:0000313" key="3">
    <source>
        <dbReference type="EMBL" id="PSL45682.1"/>
    </source>
</evidence>